<sequence length="83" mass="9763">MYKELLGIPKEHVFVRTDMKWDIGKKIDIDTFWYDEKDTADHIVARYIVKVTKFVYPPKKSLISFNKYTPDSLSLLASGELQH</sequence>
<dbReference type="AlphaFoldDB" id="A0A2T3JDC1"/>
<evidence type="ECO:0000313" key="1">
    <source>
        <dbReference type="EMBL" id="PSU46885.1"/>
    </source>
</evidence>
<keyword evidence="2" id="KW-1185">Reference proteome</keyword>
<gene>
    <name evidence="1" type="ORF">C9J12_16890</name>
</gene>
<protein>
    <submittedName>
        <fullName evidence="1">Uncharacterized protein</fullName>
    </submittedName>
</protein>
<accession>A0A2T3JDC1</accession>
<name>A0A2T3JDC1_9GAMM</name>
<dbReference type="EMBL" id="PYMJ01000018">
    <property type="protein sequence ID" value="PSU46885.1"/>
    <property type="molecule type" value="Genomic_DNA"/>
</dbReference>
<comment type="caution">
    <text evidence="1">The sequence shown here is derived from an EMBL/GenBank/DDBJ whole genome shotgun (WGS) entry which is preliminary data.</text>
</comment>
<evidence type="ECO:0000313" key="2">
    <source>
        <dbReference type="Proteomes" id="UP000240987"/>
    </source>
</evidence>
<organism evidence="1 2">
    <name type="scientific">Photobacterium frigidiphilum</name>
    <dbReference type="NCBI Taxonomy" id="264736"/>
    <lineage>
        <taxon>Bacteria</taxon>
        <taxon>Pseudomonadati</taxon>
        <taxon>Pseudomonadota</taxon>
        <taxon>Gammaproteobacteria</taxon>
        <taxon>Vibrionales</taxon>
        <taxon>Vibrionaceae</taxon>
        <taxon>Photobacterium</taxon>
    </lineage>
</organism>
<proteinExistence type="predicted"/>
<dbReference type="RefSeq" id="WP_107243783.1">
    <property type="nucleotide sequence ID" value="NZ_JAKJUA010000017.1"/>
</dbReference>
<dbReference type="OrthoDB" id="5816713at2"/>
<dbReference type="Proteomes" id="UP000240987">
    <property type="component" value="Unassembled WGS sequence"/>
</dbReference>
<reference evidence="1 2" key="1">
    <citation type="submission" date="2018-01" db="EMBL/GenBank/DDBJ databases">
        <title>Whole genome sequencing of Histamine producing bacteria.</title>
        <authorList>
            <person name="Butler K."/>
        </authorList>
    </citation>
    <scope>NUCLEOTIDE SEQUENCE [LARGE SCALE GENOMIC DNA]</scope>
    <source>
        <strain evidence="1 2">JCM 12947</strain>
    </source>
</reference>